<dbReference type="EMBL" id="CAEZXE010000064">
    <property type="protein sequence ID" value="CAB4678904.1"/>
    <property type="molecule type" value="Genomic_DNA"/>
</dbReference>
<sequence length="36" mass="3659">MAALALHMDDKVDAAGVVFESGVVETLCAGEPRGAK</sequence>
<dbReference type="AlphaFoldDB" id="A0A6J6ECN4"/>
<name>A0A6J6ECN4_9ZZZZ</name>
<evidence type="ECO:0000313" key="1">
    <source>
        <dbReference type="EMBL" id="CAB4550309.1"/>
    </source>
</evidence>
<evidence type="ECO:0000313" key="4">
    <source>
        <dbReference type="EMBL" id="CAB4678904.1"/>
    </source>
</evidence>
<dbReference type="EMBL" id="CAEZSU010000074">
    <property type="protein sequence ID" value="CAB4550309.1"/>
    <property type="molecule type" value="Genomic_DNA"/>
</dbReference>
<evidence type="ECO:0000313" key="2">
    <source>
        <dbReference type="EMBL" id="CAB4573045.1"/>
    </source>
</evidence>
<gene>
    <name evidence="1" type="ORF">UFOPK1495_00815</name>
    <name evidence="2" type="ORF">UFOPK1603_01288</name>
    <name evidence="3" type="ORF">UFOPK2143_01217</name>
    <name evidence="4" type="ORF">UFOPK2350_00861</name>
</gene>
<evidence type="ECO:0000313" key="3">
    <source>
        <dbReference type="EMBL" id="CAB4650006.1"/>
    </source>
</evidence>
<accession>A0A6J6ECN4</accession>
<organism evidence="2">
    <name type="scientific">freshwater metagenome</name>
    <dbReference type="NCBI Taxonomy" id="449393"/>
    <lineage>
        <taxon>unclassified sequences</taxon>
        <taxon>metagenomes</taxon>
        <taxon>ecological metagenomes</taxon>
    </lineage>
</organism>
<proteinExistence type="predicted"/>
<dbReference type="EMBL" id="CAEZVV010000084">
    <property type="protein sequence ID" value="CAB4650006.1"/>
    <property type="molecule type" value="Genomic_DNA"/>
</dbReference>
<protein>
    <submittedName>
        <fullName evidence="2">Unannotated protein</fullName>
    </submittedName>
</protein>
<reference evidence="2" key="1">
    <citation type="submission" date="2020-05" db="EMBL/GenBank/DDBJ databases">
        <authorList>
            <person name="Chiriac C."/>
            <person name="Salcher M."/>
            <person name="Ghai R."/>
            <person name="Kavagutti S V."/>
        </authorList>
    </citation>
    <scope>NUCLEOTIDE SEQUENCE</scope>
</reference>
<dbReference type="EMBL" id="CAEZTG010000128">
    <property type="protein sequence ID" value="CAB4573045.1"/>
    <property type="molecule type" value="Genomic_DNA"/>
</dbReference>